<dbReference type="Pfam" id="PF00662">
    <property type="entry name" value="Proton_antipo_N"/>
    <property type="match status" value="1"/>
</dbReference>
<keyword evidence="8 11" id="KW-0472">Membrane</keyword>
<dbReference type="RefSeq" id="WP_123199287.1">
    <property type="nucleotide sequence ID" value="NZ_RJMB01000001.1"/>
</dbReference>
<feature type="domain" description="MrpA C-terminal/MbhE" evidence="15">
    <location>
        <begin position="698"/>
        <end position="782"/>
    </location>
</feature>
<dbReference type="GO" id="GO:0015297">
    <property type="term" value="F:antiporter activity"/>
    <property type="evidence" value="ECO:0007669"/>
    <property type="project" value="UniProtKB-KW"/>
</dbReference>
<feature type="transmembrane region" description="Helical" evidence="11">
    <location>
        <begin position="452"/>
        <end position="477"/>
    </location>
</feature>
<evidence type="ECO:0000259" key="14">
    <source>
        <dbReference type="Pfam" id="PF13244"/>
    </source>
</evidence>
<feature type="transmembrane region" description="Helical" evidence="11">
    <location>
        <begin position="660"/>
        <end position="678"/>
    </location>
</feature>
<name>A0A3N0EHW5_9ACTN</name>
<organism evidence="16 17">
    <name type="scientific">Halostreptopolyspora alba</name>
    <dbReference type="NCBI Taxonomy" id="2487137"/>
    <lineage>
        <taxon>Bacteria</taxon>
        <taxon>Bacillati</taxon>
        <taxon>Actinomycetota</taxon>
        <taxon>Actinomycetes</taxon>
        <taxon>Streptosporangiales</taxon>
        <taxon>Nocardiopsidaceae</taxon>
        <taxon>Halostreptopolyspora</taxon>
    </lineage>
</organism>
<dbReference type="Pfam" id="PF00361">
    <property type="entry name" value="Proton_antipo_M"/>
    <property type="match status" value="1"/>
</dbReference>
<evidence type="ECO:0000256" key="8">
    <source>
        <dbReference type="ARBA" id="ARBA00023136"/>
    </source>
</evidence>
<accession>A0A3N0EHW5</accession>
<dbReference type="InterPro" id="IPR001516">
    <property type="entry name" value="Proton_antipo_N"/>
</dbReference>
<sequence length="804" mass="83783">MLLPFLLALHAVVAALLPPLARVLGTRVFVVACLPPALTALWVLAHAPDVVAGQPVTSAVTWVPALDINLEFRVDALTLAMVLLVSGVGAVIFGYCARYFHTGERGLGRLSAVLVLFAGAMLGVVSTDNLFALYVFWELTSITSFLLIGHDDRKEHARRAALQSLVTTAGFGLPMLVGFILLGQIGGSFRISTLVADPPVGDPLLPVALVLVLAGAFAKSAQVPLHYWLPGAMIAPTPVSAYLHAAAMVKGGVYLVARLAPGFAEVDPWRALVLTFGMATMVVGGWRALRQDDLKLLLAYGTVSQLGFLTLLAGTGTQVAATATIGVLLAHGFFKSALFLTVGVIDHQTGTRSIAALSGIGRRMPVVAGAATLAAASMAGLPPLLGFVGKEAALEAYLPGGDPATALPSGAAAVVLVGVVLASVLTVGYSARFVWGAFSTKDTVAERRVPRPAAAFVAAPVSLAVLSLAAGVLPFAVDPVAQGYAAAFDTSGEPYHLALWHGLTPALGLSALVLVAGALLFHRRVTVARVQQALSRWPDADRGYHGVVHAIYVVALRVTRLLQSGSLPVYLGVILATLLALPGARLVMALASGDVAPPGAGGNELRFWNTPLEGVVALLIVVTAVATVREHRRFPALILVSAMGFGVAGLFVLYGAPDLALTLVLVETLTTIILVFVLRRLPATFGTRPDGWAKRLTVLLCAAAGTFIAVSLWLMTAARTDPPVSLGYTSLAREAGGDNLVNMILADFRALDTFGEVVVLATAAVAVTSLVLLRRSRVVEETDPGPDETEEERAGARTGEGERT</sequence>
<feature type="domain" description="NADH:quinone oxidoreductase/Mrp antiporter transmembrane" evidence="12">
    <location>
        <begin position="128"/>
        <end position="398"/>
    </location>
</feature>
<dbReference type="Proteomes" id="UP000269198">
    <property type="component" value="Unassembled WGS sequence"/>
</dbReference>
<feature type="transmembrane region" description="Helical" evidence="11">
    <location>
        <begin position="160"/>
        <end position="185"/>
    </location>
</feature>
<keyword evidence="6 11" id="KW-1133">Transmembrane helix</keyword>
<dbReference type="PANTHER" id="PTHR43373">
    <property type="entry name" value="NA(+)/H(+) ANTIPORTER SUBUNIT"/>
    <property type="match status" value="1"/>
</dbReference>
<evidence type="ECO:0000256" key="1">
    <source>
        <dbReference type="ARBA" id="ARBA00004651"/>
    </source>
</evidence>
<feature type="compositionally biased region" description="Acidic residues" evidence="10">
    <location>
        <begin position="781"/>
        <end position="791"/>
    </location>
</feature>
<keyword evidence="17" id="KW-1185">Reference proteome</keyword>
<keyword evidence="4" id="KW-1003">Cell membrane</keyword>
<dbReference type="InterPro" id="IPR050616">
    <property type="entry name" value="CPA3_Na-H_Antiporter_A"/>
</dbReference>
<feature type="transmembrane region" description="Helical" evidence="11">
    <location>
        <begin position="366"/>
        <end position="389"/>
    </location>
</feature>
<evidence type="ECO:0000256" key="10">
    <source>
        <dbReference type="SAM" id="MobiDB-lite"/>
    </source>
</evidence>
<reference evidence="16 17" key="1">
    <citation type="submission" date="2018-11" db="EMBL/GenBank/DDBJ databases">
        <title>The genome draft of YIM 96095.</title>
        <authorList>
            <person name="Tang S.-K."/>
            <person name="Chunyu W.-X."/>
            <person name="Feng Y.-Z."/>
        </authorList>
    </citation>
    <scope>NUCLEOTIDE SEQUENCE [LARGE SCALE GENOMIC DNA]</scope>
    <source>
        <strain evidence="16 17">YIM 96095</strain>
    </source>
</reference>
<evidence type="ECO:0000256" key="4">
    <source>
        <dbReference type="ARBA" id="ARBA00022475"/>
    </source>
</evidence>
<evidence type="ECO:0000256" key="5">
    <source>
        <dbReference type="ARBA" id="ARBA00022692"/>
    </source>
</evidence>
<feature type="transmembrane region" description="Helical" evidence="11">
    <location>
        <begin position="497"/>
        <end position="521"/>
    </location>
</feature>
<feature type="domain" description="MrpA C-terminal/MbhD" evidence="14">
    <location>
        <begin position="618"/>
        <end position="682"/>
    </location>
</feature>
<keyword evidence="3" id="KW-0050">Antiport</keyword>
<evidence type="ECO:0000313" key="17">
    <source>
        <dbReference type="Proteomes" id="UP000269198"/>
    </source>
</evidence>
<evidence type="ECO:0000256" key="6">
    <source>
        <dbReference type="ARBA" id="ARBA00022989"/>
    </source>
</evidence>
<keyword evidence="2" id="KW-0813">Transport</keyword>
<dbReference type="AlphaFoldDB" id="A0A3N0EHW5"/>
<feature type="transmembrane region" description="Helical" evidence="11">
    <location>
        <begin position="753"/>
        <end position="773"/>
    </location>
</feature>
<dbReference type="Pfam" id="PF20501">
    <property type="entry name" value="MbhE"/>
    <property type="match status" value="1"/>
</dbReference>
<feature type="transmembrane region" description="Helical" evidence="11">
    <location>
        <begin position="205"/>
        <end position="229"/>
    </location>
</feature>
<dbReference type="Pfam" id="PF13244">
    <property type="entry name" value="MbhD"/>
    <property type="match status" value="1"/>
</dbReference>
<comment type="subcellular location">
    <subcellularLocation>
        <location evidence="1">Cell membrane</location>
        <topology evidence="1">Multi-pass membrane protein</topology>
    </subcellularLocation>
    <subcellularLocation>
        <location evidence="9">Membrane</location>
        <topology evidence="9">Multi-pass membrane protein</topology>
    </subcellularLocation>
</comment>
<keyword evidence="5 9" id="KW-0812">Transmembrane</keyword>
<dbReference type="EMBL" id="RJMB01000001">
    <property type="protein sequence ID" value="RNL87422.1"/>
    <property type="molecule type" value="Genomic_DNA"/>
</dbReference>
<evidence type="ECO:0000259" key="15">
    <source>
        <dbReference type="Pfam" id="PF20501"/>
    </source>
</evidence>
<dbReference type="PANTHER" id="PTHR43373:SF1">
    <property type="entry name" value="NA(+)_H(+) ANTIPORTER SUBUNIT A"/>
    <property type="match status" value="1"/>
</dbReference>
<feature type="region of interest" description="Disordered" evidence="10">
    <location>
        <begin position="779"/>
        <end position="804"/>
    </location>
</feature>
<dbReference type="InterPro" id="IPR025383">
    <property type="entry name" value="MrpA_C/MbhD"/>
</dbReference>
<dbReference type="InterPro" id="IPR001750">
    <property type="entry name" value="ND/Mrp_TM"/>
</dbReference>
<feature type="transmembrane region" description="Helical" evidence="11">
    <location>
        <begin position="296"/>
        <end position="314"/>
    </location>
</feature>
<evidence type="ECO:0000256" key="11">
    <source>
        <dbReference type="SAM" id="Phobius"/>
    </source>
</evidence>
<proteinExistence type="predicted"/>
<feature type="domain" description="NADH-Ubiquinone oxidoreductase (complex I) chain 5 N-terminal" evidence="13">
    <location>
        <begin position="65"/>
        <end position="109"/>
    </location>
</feature>
<evidence type="ECO:0000259" key="12">
    <source>
        <dbReference type="Pfam" id="PF00361"/>
    </source>
</evidence>
<dbReference type="OrthoDB" id="9811798at2"/>
<feature type="transmembrane region" description="Helical" evidence="11">
    <location>
        <begin position="698"/>
        <end position="718"/>
    </location>
</feature>
<keyword evidence="7" id="KW-0406">Ion transport</keyword>
<feature type="transmembrane region" description="Helical" evidence="11">
    <location>
        <begin position="107"/>
        <end position="125"/>
    </location>
</feature>
<feature type="transmembrane region" description="Helical" evidence="11">
    <location>
        <begin position="608"/>
        <end position="627"/>
    </location>
</feature>
<dbReference type="PRINTS" id="PR01434">
    <property type="entry name" value="NADHDHGNASE5"/>
</dbReference>
<evidence type="ECO:0000256" key="2">
    <source>
        <dbReference type="ARBA" id="ARBA00022448"/>
    </source>
</evidence>
<evidence type="ECO:0000256" key="7">
    <source>
        <dbReference type="ARBA" id="ARBA00023065"/>
    </source>
</evidence>
<evidence type="ECO:0000256" key="3">
    <source>
        <dbReference type="ARBA" id="ARBA00022449"/>
    </source>
</evidence>
<protein>
    <submittedName>
        <fullName evidence="16">DUF4040 domain-containing protein</fullName>
    </submittedName>
</protein>
<feature type="transmembrane region" description="Helical" evidence="11">
    <location>
        <begin position="567"/>
        <end position="588"/>
    </location>
</feature>
<evidence type="ECO:0000256" key="9">
    <source>
        <dbReference type="RuleBase" id="RU000320"/>
    </source>
</evidence>
<feature type="transmembrane region" description="Helical" evidence="11">
    <location>
        <begin position="409"/>
        <end position="431"/>
    </location>
</feature>
<feature type="transmembrane region" description="Helical" evidence="11">
    <location>
        <begin position="131"/>
        <end position="148"/>
    </location>
</feature>
<dbReference type="GO" id="GO:0006811">
    <property type="term" value="P:monoatomic ion transport"/>
    <property type="evidence" value="ECO:0007669"/>
    <property type="project" value="UniProtKB-KW"/>
</dbReference>
<feature type="transmembrane region" description="Helical" evidence="11">
    <location>
        <begin position="269"/>
        <end position="289"/>
    </location>
</feature>
<gene>
    <name evidence="16" type="ORF">EFW17_00960</name>
</gene>
<feature type="compositionally biased region" description="Basic and acidic residues" evidence="10">
    <location>
        <begin position="792"/>
        <end position="804"/>
    </location>
</feature>
<feature type="transmembrane region" description="Helical" evidence="11">
    <location>
        <begin position="76"/>
        <end position="95"/>
    </location>
</feature>
<comment type="caution">
    <text evidence="16">The sequence shown here is derived from an EMBL/GenBank/DDBJ whole genome shotgun (WGS) entry which is preliminary data.</text>
</comment>
<feature type="transmembrane region" description="Helical" evidence="11">
    <location>
        <begin position="634"/>
        <end position="654"/>
    </location>
</feature>
<feature type="transmembrane region" description="Helical" evidence="11">
    <location>
        <begin position="320"/>
        <end position="345"/>
    </location>
</feature>
<dbReference type="InterPro" id="IPR046806">
    <property type="entry name" value="MrpA_C/MbhE"/>
</dbReference>
<evidence type="ECO:0000259" key="13">
    <source>
        <dbReference type="Pfam" id="PF00662"/>
    </source>
</evidence>
<evidence type="ECO:0000313" key="16">
    <source>
        <dbReference type="EMBL" id="RNL87422.1"/>
    </source>
</evidence>
<dbReference type="GO" id="GO:0005886">
    <property type="term" value="C:plasma membrane"/>
    <property type="evidence" value="ECO:0007669"/>
    <property type="project" value="UniProtKB-SubCell"/>
</dbReference>